<evidence type="ECO:0000256" key="2">
    <source>
        <dbReference type="PIRSR" id="PIRSR605754-1"/>
    </source>
</evidence>
<name>A0A285VIC4_9ACTN</name>
<keyword evidence="4" id="KW-0812">Transmembrane</keyword>
<keyword evidence="4" id="KW-1133">Transmembrane helix</keyword>
<keyword evidence="6" id="KW-1185">Reference proteome</keyword>
<dbReference type="SUPFAM" id="SSF63817">
    <property type="entry name" value="Sortase"/>
    <property type="match status" value="1"/>
</dbReference>
<evidence type="ECO:0000256" key="1">
    <source>
        <dbReference type="ARBA" id="ARBA00022801"/>
    </source>
</evidence>
<evidence type="ECO:0000256" key="4">
    <source>
        <dbReference type="SAM" id="Phobius"/>
    </source>
</evidence>
<accession>A0A285VIC4</accession>
<feature type="active site" description="Acyl-thioester intermediate" evidence="2">
    <location>
        <position position="253"/>
    </location>
</feature>
<organism evidence="5 6">
    <name type="scientific">Blastococcus aggregatus</name>
    <dbReference type="NCBI Taxonomy" id="38502"/>
    <lineage>
        <taxon>Bacteria</taxon>
        <taxon>Bacillati</taxon>
        <taxon>Actinomycetota</taxon>
        <taxon>Actinomycetes</taxon>
        <taxon>Geodermatophilales</taxon>
        <taxon>Geodermatophilaceae</taxon>
        <taxon>Blastococcus</taxon>
    </lineage>
</organism>
<keyword evidence="1" id="KW-0378">Hydrolase</keyword>
<keyword evidence="4" id="KW-0472">Membrane</keyword>
<dbReference type="CDD" id="cd05830">
    <property type="entry name" value="Sortase_E"/>
    <property type="match status" value="1"/>
</dbReference>
<proteinExistence type="predicted"/>
<dbReference type="Gene3D" id="2.40.260.10">
    <property type="entry name" value="Sortase"/>
    <property type="match status" value="1"/>
</dbReference>
<gene>
    <name evidence="5" type="ORF">SAMN05660748_4398</name>
</gene>
<dbReference type="InterPro" id="IPR005754">
    <property type="entry name" value="Sortase"/>
</dbReference>
<evidence type="ECO:0000313" key="5">
    <source>
        <dbReference type="EMBL" id="SOC53328.1"/>
    </source>
</evidence>
<dbReference type="Proteomes" id="UP000219435">
    <property type="component" value="Unassembled WGS sequence"/>
</dbReference>
<dbReference type="RefSeq" id="WP_245853173.1">
    <property type="nucleotide sequence ID" value="NZ_OBQI01000008.1"/>
</dbReference>
<sequence length="288" mass="30098">MHGTAERDTPGTTAPEPSRPTRRGGGDLLRTVGRGVSQTLITLGLVALLFVVYQLWITDLLAARAQDQLAEQIQDQWADSPTVQPPPADAPVVQAPPGTEPPPPAYTPGVVEAGLGEPFAILHIPRLGEGYSRVVVEGASEVQLEQGPGHYVGTAMPGQQGNFAVAGHRVGRGSPFLDLDRMRPGDPIVVETDDSWFVYRVLGDPASGDFDADPTGIPGREIVRPSQVAVISPTPGGPATGEASGAYLTLTTCHPKYSAQQRLIIHARLDGAPLSKAAAPEGPSALPG</sequence>
<dbReference type="NCBIfam" id="NF033747">
    <property type="entry name" value="class_E_sortase"/>
    <property type="match status" value="1"/>
</dbReference>
<dbReference type="InterPro" id="IPR042003">
    <property type="entry name" value="Sortase_E"/>
</dbReference>
<evidence type="ECO:0000313" key="6">
    <source>
        <dbReference type="Proteomes" id="UP000219435"/>
    </source>
</evidence>
<feature type="active site" description="Proton donor/acceptor" evidence="2">
    <location>
        <position position="168"/>
    </location>
</feature>
<dbReference type="Pfam" id="PF04203">
    <property type="entry name" value="Sortase"/>
    <property type="match status" value="1"/>
</dbReference>
<feature type="region of interest" description="Disordered" evidence="3">
    <location>
        <begin position="79"/>
        <end position="108"/>
    </location>
</feature>
<dbReference type="AlphaFoldDB" id="A0A285VIC4"/>
<dbReference type="EMBL" id="OBQI01000008">
    <property type="protein sequence ID" value="SOC53328.1"/>
    <property type="molecule type" value="Genomic_DNA"/>
</dbReference>
<dbReference type="InterPro" id="IPR053465">
    <property type="entry name" value="Sortase_Class_E"/>
</dbReference>
<evidence type="ECO:0000256" key="3">
    <source>
        <dbReference type="SAM" id="MobiDB-lite"/>
    </source>
</evidence>
<feature type="transmembrane region" description="Helical" evidence="4">
    <location>
        <begin position="36"/>
        <end position="56"/>
    </location>
</feature>
<protein>
    <submittedName>
        <fullName evidence="5">Sortase A</fullName>
    </submittedName>
</protein>
<feature type="region of interest" description="Disordered" evidence="3">
    <location>
        <begin position="1"/>
        <end position="29"/>
    </location>
</feature>
<dbReference type="InterPro" id="IPR023365">
    <property type="entry name" value="Sortase_dom-sf"/>
</dbReference>
<reference evidence="6" key="1">
    <citation type="submission" date="2017-08" db="EMBL/GenBank/DDBJ databases">
        <authorList>
            <person name="Varghese N."/>
            <person name="Submissions S."/>
        </authorList>
    </citation>
    <scope>NUCLEOTIDE SEQUENCE [LARGE SCALE GENOMIC DNA]</scope>
    <source>
        <strain evidence="6">DSM 4725</strain>
    </source>
</reference>
<dbReference type="GO" id="GO:0016787">
    <property type="term" value="F:hydrolase activity"/>
    <property type="evidence" value="ECO:0007669"/>
    <property type="project" value="UniProtKB-KW"/>
</dbReference>